<evidence type="ECO:0000313" key="2">
    <source>
        <dbReference type="Proteomes" id="UP000245880"/>
    </source>
</evidence>
<dbReference type="Proteomes" id="UP000245880">
    <property type="component" value="Unassembled WGS sequence"/>
</dbReference>
<sequence>MNKELQLPGKYTVRFQTAPAIPAPFSHYDSLKLDIRSENDLFIDFSIKYLGREELTEDEIYNEGFTMDDDFSWKGKIPPVWIEEFQDIFVSSKMIRRREENEFEDFVEIELEEDHKYVTIYPVDRERWAYFLQEFMQAIVEVAGKEKPFELTYMNIGDEEVSVDLTASFASKSFYIKNSLGREEELPWEQLKRILDIIYSAEFLYEEASDSKPRKKGSYLTAGDGLWYQLGVSVLEPNAKSKHLVEIENTFQDLLTR</sequence>
<proteinExistence type="predicted"/>
<organism evidence="1 2">
    <name type="scientific">Dyadobacter jejuensis</name>
    <dbReference type="NCBI Taxonomy" id="1082580"/>
    <lineage>
        <taxon>Bacteria</taxon>
        <taxon>Pseudomonadati</taxon>
        <taxon>Bacteroidota</taxon>
        <taxon>Cytophagia</taxon>
        <taxon>Cytophagales</taxon>
        <taxon>Spirosomataceae</taxon>
        <taxon>Dyadobacter</taxon>
    </lineage>
</organism>
<protein>
    <submittedName>
        <fullName evidence="1">Uncharacterized protein</fullName>
    </submittedName>
</protein>
<evidence type="ECO:0000313" key="1">
    <source>
        <dbReference type="EMBL" id="PWJ59038.1"/>
    </source>
</evidence>
<dbReference type="EMBL" id="QGDT01000003">
    <property type="protein sequence ID" value="PWJ59038.1"/>
    <property type="molecule type" value="Genomic_DNA"/>
</dbReference>
<dbReference type="AlphaFoldDB" id="A0A316ANK4"/>
<name>A0A316ANK4_9BACT</name>
<keyword evidence="2" id="KW-1185">Reference proteome</keyword>
<accession>A0A316ANK4</accession>
<gene>
    <name evidence="1" type="ORF">CLV98_103411</name>
</gene>
<reference evidence="1 2" key="1">
    <citation type="submission" date="2018-03" db="EMBL/GenBank/DDBJ databases">
        <title>Genomic Encyclopedia of Archaeal and Bacterial Type Strains, Phase II (KMG-II): from individual species to whole genera.</title>
        <authorList>
            <person name="Goeker M."/>
        </authorList>
    </citation>
    <scope>NUCLEOTIDE SEQUENCE [LARGE SCALE GENOMIC DNA]</scope>
    <source>
        <strain evidence="1 2">DSM 100346</strain>
    </source>
</reference>
<dbReference type="RefSeq" id="WP_109673940.1">
    <property type="nucleotide sequence ID" value="NZ_QGDT01000003.1"/>
</dbReference>
<dbReference type="OrthoDB" id="934157at2"/>
<comment type="caution">
    <text evidence="1">The sequence shown here is derived from an EMBL/GenBank/DDBJ whole genome shotgun (WGS) entry which is preliminary data.</text>
</comment>